<keyword evidence="1" id="KW-0808">Transferase</keyword>
<keyword evidence="2" id="KW-0012">Acyltransferase</keyword>
<dbReference type="CDD" id="cd04301">
    <property type="entry name" value="NAT_SF"/>
    <property type="match status" value="2"/>
</dbReference>
<organism evidence="4 5">
    <name type="scientific">Paenibacillus dokdonensis</name>
    <dbReference type="NCBI Taxonomy" id="2567944"/>
    <lineage>
        <taxon>Bacteria</taxon>
        <taxon>Bacillati</taxon>
        <taxon>Bacillota</taxon>
        <taxon>Bacilli</taxon>
        <taxon>Bacillales</taxon>
        <taxon>Paenibacillaceae</taxon>
        <taxon>Paenibacillus</taxon>
    </lineage>
</organism>
<name>A0ABU6GGV3_9BACL</name>
<evidence type="ECO:0000256" key="1">
    <source>
        <dbReference type="ARBA" id="ARBA00022679"/>
    </source>
</evidence>
<feature type="domain" description="N-acetyltransferase" evidence="3">
    <location>
        <begin position="1"/>
        <end position="135"/>
    </location>
</feature>
<gene>
    <name evidence="4" type="ORF">P4H66_00485</name>
</gene>
<proteinExistence type="predicted"/>
<comment type="caution">
    <text evidence="4">The sequence shown here is derived from an EMBL/GenBank/DDBJ whole genome shotgun (WGS) entry which is preliminary data.</text>
</comment>
<dbReference type="RefSeq" id="WP_326084814.1">
    <property type="nucleotide sequence ID" value="NZ_JARLKZ010000001.1"/>
</dbReference>
<protein>
    <submittedName>
        <fullName evidence="4">GNAT family N-acetyltransferase</fullName>
    </submittedName>
</protein>
<dbReference type="SUPFAM" id="SSF55729">
    <property type="entry name" value="Acyl-CoA N-acyltransferases (Nat)"/>
    <property type="match status" value="2"/>
</dbReference>
<evidence type="ECO:0000256" key="2">
    <source>
        <dbReference type="ARBA" id="ARBA00023315"/>
    </source>
</evidence>
<dbReference type="Proteomes" id="UP001344632">
    <property type="component" value="Unassembled WGS sequence"/>
</dbReference>
<dbReference type="InterPro" id="IPR016181">
    <property type="entry name" value="Acyl_CoA_acyltransferase"/>
</dbReference>
<evidence type="ECO:0000313" key="5">
    <source>
        <dbReference type="Proteomes" id="UP001344632"/>
    </source>
</evidence>
<evidence type="ECO:0000259" key="3">
    <source>
        <dbReference type="PROSITE" id="PS51186"/>
    </source>
</evidence>
<dbReference type="InterPro" id="IPR000182">
    <property type="entry name" value="GNAT_dom"/>
</dbReference>
<sequence>MLTTQQLKDIEKLQKECEIHDHLQLKLNWEMLRARESDHLDFLHYEHGELVAFLGLYAFGSTVEVCGMVKPSARRQGHFHRLFQQGKERVQQDGYRKVLLNAPAGSDAAKAFLSKQGAEYAFTEHQMEWQEKSLEDTDDIHLRHATLDDYEMRVRLSVTAFGLNEEDARAIESQVSADHTDMFMIDVSEGTVGKIRVSREEGQAWIYGFSILPEYQGRGIARKVLRRVIKEQRLAGYSVHLEVETKNDHALGLYESVGFKTVHSQDYYRWMNSADLV</sequence>
<reference evidence="4 5" key="1">
    <citation type="submission" date="2023-03" db="EMBL/GenBank/DDBJ databases">
        <title>Bacillus Genome Sequencing.</title>
        <authorList>
            <person name="Dunlap C."/>
        </authorList>
    </citation>
    <scope>NUCLEOTIDE SEQUENCE [LARGE SCALE GENOMIC DNA]</scope>
    <source>
        <strain evidence="4 5">BD-525</strain>
    </source>
</reference>
<evidence type="ECO:0000313" key="4">
    <source>
        <dbReference type="EMBL" id="MEC0238347.1"/>
    </source>
</evidence>
<dbReference type="Pfam" id="PF00583">
    <property type="entry name" value="Acetyltransf_1"/>
    <property type="match status" value="2"/>
</dbReference>
<feature type="domain" description="N-acetyltransferase" evidence="3">
    <location>
        <begin position="140"/>
        <end position="277"/>
    </location>
</feature>
<dbReference type="EMBL" id="JARLKZ010000001">
    <property type="protein sequence ID" value="MEC0238347.1"/>
    <property type="molecule type" value="Genomic_DNA"/>
</dbReference>
<dbReference type="InterPro" id="IPR050680">
    <property type="entry name" value="YpeA/RimI_acetyltransf"/>
</dbReference>
<accession>A0ABU6GGV3</accession>
<dbReference type="PANTHER" id="PTHR43420">
    <property type="entry name" value="ACETYLTRANSFERASE"/>
    <property type="match status" value="1"/>
</dbReference>
<keyword evidence="5" id="KW-1185">Reference proteome</keyword>
<dbReference type="PROSITE" id="PS51186">
    <property type="entry name" value="GNAT"/>
    <property type="match status" value="2"/>
</dbReference>
<dbReference type="Gene3D" id="3.40.630.30">
    <property type="match status" value="1"/>
</dbReference>